<dbReference type="AlphaFoldDB" id="A0A5K3FD21"/>
<feature type="chain" id="PRO_5024408750" evidence="1">
    <location>
        <begin position="17"/>
        <end position="147"/>
    </location>
</feature>
<accession>A0A5K3FD21</accession>
<dbReference type="Gene3D" id="3.40.33.10">
    <property type="entry name" value="CAP"/>
    <property type="match status" value="1"/>
</dbReference>
<dbReference type="InterPro" id="IPR035940">
    <property type="entry name" value="CAP_sf"/>
</dbReference>
<organism evidence="2">
    <name type="scientific">Mesocestoides corti</name>
    <name type="common">Flatworm</name>
    <dbReference type="NCBI Taxonomy" id="53468"/>
    <lineage>
        <taxon>Eukaryota</taxon>
        <taxon>Metazoa</taxon>
        <taxon>Spiralia</taxon>
        <taxon>Lophotrochozoa</taxon>
        <taxon>Platyhelminthes</taxon>
        <taxon>Cestoda</taxon>
        <taxon>Eucestoda</taxon>
        <taxon>Cyclophyllidea</taxon>
        <taxon>Mesocestoididae</taxon>
        <taxon>Mesocestoides</taxon>
    </lineage>
</organism>
<name>A0A5K3FD21_MESCO</name>
<sequence>MPTIFGLLVLVWMVKAAAPSIKEREEIIELLTTVRENVEPPASNMMLINYSFELEATVQKWLKRCGSALPHTRVGTELEGSAMLLSRYSFTNSHLVDLGYYGSRKSFYNFVNNTCLNSFCYEYKTTNSAYDASLRSRTKLPELSTGI</sequence>
<evidence type="ECO:0000256" key="1">
    <source>
        <dbReference type="SAM" id="SignalP"/>
    </source>
</evidence>
<keyword evidence="1" id="KW-0732">Signal</keyword>
<feature type="signal peptide" evidence="1">
    <location>
        <begin position="1"/>
        <end position="16"/>
    </location>
</feature>
<dbReference type="WBParaSite" id="MCU_006447-RA">
    <property type="protein sequence ID" value="MCU_006447-RA"/>
    <property type="gene ID" value="MCU_006447"/>
</dbReference>
<dbReference type="SUPFAM" id="SSF55797">
    <property type="entry name" value="PR-1-like"/>
    <property type="match status" value="1"/>
</dbReference>
<proteinExistence type="predicted"/>
<protein>
    <submittedName>
        <fullName evidence="2">SCP domain-containing protein</fullName>
    </submittedName>
</protein>
<evidence type="ECO:0000313" key="2">
    <source>
        <dbReference type="WBParaSite" id="MCU_006447-RA"/>
    </source>
</evidence>
<reference evidence="2" key="1">
    <citation type="submission" date="2019-11" db="UniProtKB">
        <authorList>
            <consortium name="WormBaseParasite"/>
        </authorList>
    </citation>
    <scope>IDENTIFICATION</scope>
</reference>